<dbReference type="Proteomes" id="UP000467252">
    <property type="component" value="Chromosome"/>
</dbReference>
<dbReference type="Pfam" id="PF07739">
    <property type="entry name" value="TipAS"/>
    <property type="match status" value="1"/>
</dbReference>
<keyword evidence="3" id="KW-1185">Reference proteome</keyword>
<dbReference type="Gene3D" id="1.10.490.50">
    <property type="entry name" value="Antibiotic binding domain of TipA-like multidrug resistance regulators"/>
    <property type="match status" value="1"/>
</dbReference>
<accession>A0A7I7UJ83</accession>
<reference evidence="2 3" key="1">
    <citation type="journal article" date="2019" name="Emerg. Microbes Infect.">
        <title>Comprehensive subspecies identification of 175 nontuberculous mycobacteria species based on 7547 genomic profiles.</title>
        <authorList>
            <person name="Matsumoto Y."/>
            <person name="Kinjo T."/>
            <person name="Motooka D."/>
            <person name="Nabeya D."/>
            <person name="Jung N."/>
            <person name="Uechi K."/>
            <person name="Horii T."/>
            <person name="Iida T."/>
            <person name="Fujita J."/>
            <person name="Nakamura S."/>
        </authorList>
    </citation>
    <scope>NUCLEOTIDE SEQUENCE [LARGE SCALE GENOMIC DNA]</scope>
    <source>
        <strain evidence="2 3">JCM 6370</strain>
    </source>
</reference>
<proteinExistence type="predicted"/>
<sequence length="146" mass="16533">MSAHRRGVQLTAEEQVEIFGTEAFTDEYAAEAEERWGGTEAWRQSQQRTAQMTKQDWIEFKAENDALLAALAAAKRDGVEPGSAAADELAARHRANIERFYDCTDDMHRSLGDLYVEDERYGSFYNDAEPGLAQWVRDIIVASIER</sequence>
<feature type="domain" description="TipAS antibiotic-recognition" evidence="1">
    <location>
        <begin position="28"/>
        <end position="142"/>
    </location>
</feature>
<gene>
    <name evidence="2" type="ORF">MPUL_25330</name>
</gene>
<evidence type="ECO:0000313" key="2">
    <source>
        <dbReference type="EMBL" id="BBY81375.1"/>
    </source>
</evidence>
<name>A0A7I7UJ83_MYCPV</name>
<organism evidence="2 3">
    <name type="scientific">Mycolicibacterium pulveris</name>
    <name type="common">Mycobacterium pulveris</name>
    <dbReference type="NCBI Taxonomy" id="36813"/>
    <lineage>
        <taxon>Bacteria</taxon>
        <taxon>Bacillati</taxon>
        <taxon>Actinomycetota</taxon>
        <taxon>Actinomycetes</taxon>
        <taxon>Mycobacteriales</taxon>
        <taxon>Mycobacteriaceae</taxon>
        <taxon>Mycolicibacterium</taxon>
    </lineage>
</organism>
<evidence type="ECO:0000313" key="3">
    <source>
        <dbReference type="Proteomes" id="UP000467252"/>
    </source>
</evidence>
<evidence type="ECO:0000259" key="1">
    <source>
        <dbReference type="Pfam" id="PF07739"/>
    </source>
</evidence>
<dbReference type="InterPro" id="IPR036244">
    <property type="entry name" value="TipA-like_antibiotic-bd"/>
</dbReference>
<dbReference type="InterPro" id="IPR012925">
    <property type="entry name" value="TipAS_dom"/>
</dbReference>
<dbReference type="AlphaFoldDB" id="A0A7I7UJ83"/>
<protein>
    <recommendedName>
        <fullName evidence="1">TipAS antibiotic-recognition domain-containing protein</fullName>
    </recommendedName>
</protein>
<dbReference type="SUPFAM" id="SSF89082">
    <property type="entry name" value="Antibiotic binding domain of TipA-like multidrug resistance regulators"/>
    <property type="match status" value="1"/>
</dbReference>
<dbReference type="EMBL" id="AP022599">
    <property type="protein sequence ID" value="BBY81375.1"/>
    <property type="molecule type" value="Genomic_DNA"/>
</dbReference>